<dbReference type="AlphaFoldDB" id="A0A4P9Y5C4"/>
<feature type="transmembrane region" description="Helical" evidence="2">
    <location>
        <begin position="108"/>
        <end position="127"/>
    </location>
</feature>
<evidence type="ECO:0000313" key="3">
    <source>
        <dbReference type="EMBL" id="RKP14145.1"/>
    </source>
</evidence>
<evidence type="ECO:0000256" key="2">
    <source>
        <dbReference type="SAM" id="Phobius"/>
    </source>
</evidence>
<feature type="transmembrane region" description="Helical" evidence="2">
    <location>
        <begin position="25"/>
        <end position="48"/>
    </location>
</feature>
<dbReference type="EMBL" id="KZ987878">
    <property type="protein sequence ID" value="RKP14145.1"/>
    <property type="molecule type" value="Genomic_DNA"/>
</dbReference>
<dbReference type="Proteomes" id="UP000267251">
    <property type="component" value="Unassembled WGS sequence"/>
</dbReference>
<evidence type="ECO:0000313" key="4">
    <source>
        <dbReference type="Proteomes" id="UP000267251"/>
    </source>
</evidence>
<proteinExistence type="predicted"/>
<feature type="compositionally biased region" description="Basic and acidic residues" evidence="1">
    <location>
        <begin position="452"/>
        <end position="462"/>
    </location>
</feature>
<feature type="transmembrane region" description="Helical" evidence="2">
    <location>
        <begin position="295"/>
        <end position="313"/>
    </location>
</feature>
<keyword evidence="4" id="KW-1185">Reference proteome</keyword>
<organism evidence="3 4">
    <name type="scientific">Piptocephalis cylindrospora</name>
    <dbReference type="NCBI Taxonomy" id="1907219"/>
    <lineage>
        <taxon>Eukaryota</taxon>
        <taxon>Fungi</taxon>
        <taxon>Fungi incertae sedis</taxon>
        <taxon>Zoopagomycota</taxon>
        <taxon>Zoopagomycotina</taxon>
        <taxon>Zoopagomycetes</taxon>
        <taxon>Zoopagales</taxon>
        <taxon>Piptocephalidaceae</taxon>
        <taxon>Piptocephalis</taxon>
    </lineage>
</organism>
<feature type="transmembrane region" description="Helical" evidence="2">
    <location>
        <begin position="148"/>
        <end position="169"/>
    </location>
</feature>
<feature type="compositionally biased region" description="Polar residues" evidence="1">
    <location>
        <begin position="439"/>
        <end position="450"/>
    </location>
</feature>
<feature type="transmembrane region" description="Helical" evidence="2">
    <location>
        <begin position="248"/>
        <end position="275"/>
    </location>
</feature>
<name>A0A4P9Y5C4_9FUNG</name>
<keyword evidence="2" id="KW-0472">Membrane</keyword>
<feature type="compositionally biased region" description="Low complexity" evidence="1">
    <location>
        <begin position="346"/>
        <end position="356"/>
    </location>
</feature>
<feature type="transmembrane region" description="Helical" evidence="2">
    <location>
        <begin position="189"/>
        <end position="212"/>
    </location>
</feature>
<feature type="transmembrane region" description="Helical" evidence="2">
    <location>
        <begin position="68"/>
        <end position="88"/>
    </location>
</feature>
<gene>
    <name evidence="3" type="ORF">BJ684DRAFT_19425</name>
</gene>
<reference evidence="4" key="1">
    <citation type="journal article" date="2018" name="Nat. Microbiol.">
        <title>Leveraging single-cell genomics to expand the fungal tree of life.</title>
        <authorList>
            <person name="Ahrendt S.R."/>
            <person name="Quandt C.A."/>
            <person name="Ciobanu D."/>
            <person name="Clum A."/>
            <person name="Salamov A."/>
            <person name="Andreopoulos B."/>
            <person name="Cheng J.F."/>
            <person name="Woyke T."/>
            <person name="Pelin A."/>
            <person name="Henrissat B."/>
            <person name="Reynolds N.K."/>
            <person name="Benny G.L."/>
            <person name="Smith M.E."/>
            <person name="James T.Y."/>
            <person name="Grigoriev I.V."/>
        </authorList>
    </citation>
    <scope>NUCLEOTIDE SEQUENCE [LARGE SCALE GENOMIC DNA]</scope>
</reference>
<keyword evidence="2" id="KW-0812">Transmembrane</keyword>
<feature type="region of interest" description="Disordered" evidence="1">
    <location>
        <begin position="439"/>
        <end position="462"/>
    </location>
</feature>
<keyword evidence="2" id="KW-1133">Transmembrane helix</keyword>
<protein>
    <submittedName>
        <fullName evidence="3">Uncharacterized protein</fullName>
    </submittedName>
</protein>
<evidence type="ECO:0000256" key="1">
    <source>
        <dbReference type="SAM" id="MobiDB-lite"/>
    </source>
</evidence>
<feature type="region of interest" description="Disordered" evidence="1">
    <location>
        <begin position="338"/>
        <end position="363"/>
    </location>
</feature>
<accession>A0A4P9Y5C4</accession>
<sequence>MLDFGLDRSLCQWNVNISKCRDHQALSTILGASAAPDALNVLLIAIYLQCIIRKRDQELQRSTHQDILLGWMTISILFRFLHLIVLTLDLEPSTHILRETYASLPWSLMLAGVASYSFHIIIALPLFNTSSGPTSPSSRRSKGQSRRLYLVYLSLLILSLVPSLVLGTLKGARWDEDDMEGWAQWDLAQKAFLCVMTGSIALIMAIGGGILITRAKARICPSDGVGSRLSLPLAAPIMDQTAMIHRSLLKFLIIQCCVIITCALLSLGLILVLTLPPHLTRSIMGQRALCGLQHFLPSLALFISLISILWTEFRGAQDFNRNQGIPVIWANREGVEGPRSRLRHTSSSYNLSSPSLDRSHGNLSTSIGTESLWQSPTVASFSIHGEEGEVSSSAMSSRSDWVPLPTTRDVPGAQSILLDLEGPPPRTTVFEHLDAVQATRLSRSGGTSPVPSRRDVNHHAEP</sequence>